<keyword evidence="2" id="KW-0378">Hydrolase</keyword>
<reference evidence="4" key="1">
    <citation type="journal article" date="2014" name="Front. Microbiol.">
        <title>High frequency of phylogenetically diverse reductive dehalogenase-homologous genes in deep subseafloor sedimentary metagenomes.</title>
        <authorList>
            <person name="Kawai M."/>
            <person name="Futagami T."/>
            <person name="Toyoda A."/>
            <person name="Takaki Y."/>
            <person name="Nishi S."/>
            <person name="Hori S."/>
            <person name="Arai W."/>
            <person name="Tsubouchi T."/>
            <person name="Morono Y."/>
            <person name="Uchiyama I."/>
            <person name="Ito T."/>
            <person name="Fujiyama A."/>
            <person name="Inagaki F."/>
            <person name="Takami H."/>
        </authorList>
    </citation>
    <scope>NUCLEOTIDE SEQUENCE</scope>
    <source>
        <strain evidence="4">Expedition CK06-06</strain>
    </source>
</reference>
<organism evidence="4">
    <name type="scientific">marine sediment metagenome</name>
    <dbReference type="NCBI Taxonomy" id="412755"/>
    <lineage>
        <taxon>unclassified sequences</taxon>
        <taxon>metagenomes</taxon>
        <taxon>ecological metagenomes</taxon>
    </lineage>
</organism>
<dbReference type="GO" id="GO:0003677">
    <property type="term" value="F:DNA binding"/>
    <property type="evidence" value="ECO:0007669"/>
    <property type="project" value="InterPro"/>
</dbReference>
<dbReference type="AlphaFoldDB" id="X0ZZ27"/>
<sequence length="176" mass="20392">MKKILIIDALNMMYRNYIVDPSISTHGAPIGGLKGFMKSLQKLVRETSPNEIIICWDGEGGSQKRRSQNKDYKGGRKPVRLNRMAKNLTEEEESENKFWQQIRLIEYLNHLPVTQLMLPSVEADDIIGYVSQYPKFREHQKVIVSSDKDFFQLCSGQTILYRPIQKTILNESRVTE</sequence>
<dbReference type="PANTHER" id="PTHR42646:SF2">
    <property type="entry name" value="5'-3' EXONUCLEASE FAMILY PROTEIN"/>
    <property type="match status" value="1"/>
</dbReference>
<evidence type="ECO:0000313" key="4">
    <source>
        <dbReference type="EMBL" id="GAG74819.1"/>
    </source>
</evidence>
<dbReference type="SMART" id="SM00475">
    <property type="entry name" value="53EXOc"/>
    <property type="match status" value="1"/>
</dbReference>
<accession>X0ZZ27</accession>
<dbReference type="EMBL" id="BART01018365">
    <property type="protein sequence ID" value="GAG74819.1"/>
    <property type="molecule type" value="Genomic_DNA"/>
</dbReference>
<dbReference type="InterPro" id="IPR002421">
    <property type="entry name" value="5-3_exonuclease"/>
</dbReference>
<protein>
    <recommendedName>
        <fullName evidence="3">5'-3' exonuclease domain-containing protein</fullName>
    </recommendedName>
</protein>
<proteinExistence type="predicted"/>
<comment type="caution">
    <text evidence="4">The sequence shown here is derived from an EMBL/GenBank/DDBJ whole genome shotgun (WGS) entry which is preliminary data.</text>
</comment>
<dbReference type="SUPFAM" id="SSF88723">
    <property type="entry name" value="PIN domain-like"/>
    <property type="match status" value="1"/>
</dbReference>
<name>X0ZZ27_9ZZZZ</name>
<dbReference type="InterPro" id="IPR038969">
    <property type="entry name" value="FEN"/>
</dbReference>
<dbReference type="Gene3D" id="3.40.50.1010">
    <property type="entry name" value="5'-nuclease"/>
    <property type="match status" value="1"/>
</dbReference>
<dbReference type="Pfam" id="PF02739">
    <property type="entry name" value="5_3_exonuc_N"/>
    <property type="match status" value="1"/>
</dbReference>
<dbReference type="PANTHER" id="PTHR42646">
    <property type="entry name" value="FLAP ENDONUCLEASE XNI"/>
    <property type="match status" value="1"/>
</dbReference>
<dbReference type="InterPro" id="IPR029060">
    <property type="entry name" value="PIN-like_dom_sf"/>
</dbReference>
<feature type="non-terminal residue" evidence="4">
    <location>
        <position position="176"/>
    </location>
</feature>
<dbReference type="GO" id="GO:0017108">
    <property type="term" value="F:5'-flap endonuclease activity"/>
    <property type="evidence" value="ECO:0007669"/>
    <property type="project" value="InterPro"/>
</dbReference>
<dbReference type="CDD" id="cd09859">
    <property type="entry name" value="PIN_53EXO"/>
    <property type="match status" value="1"/>
</dbReference>
<keyword evidence="1" id="KW-0540">Nuclease</keyword>
<evidence type="ECO:0000256" key="1">
    <source>
        <dbReference type="ARBA" id="ARBA00022722"/>
    </source>
</evidence>
<gene>
    <name evidence="4" type="ORF">S01H4_34679</name>
</gene>
<dbReference type="InterPro" id="IPR020046">
    <property type="entry name" value="5-3_exonucl_a-hlix_arch_N"/>
</dbReference>
<dbReference type="GO" id="GO:0008409">
    <property type="term" value="F:5'-3' exonuclease activity"/>
    <property type="evidence" value="ECO:0007669"/>
    <property type="project" value="InterPro"/>
</dbReference>
<evidence type="ECO:0000256" key="2">
    <source>
        <dbReference type="ARBA" id="ARBA00022801"/>
    </source>
</evidence>
<feature type="domain" description="5'-3' exonuclease" evidence="3">
    <location>
        <begin position="2"/>
        <end position="175"/>
    </location>
</feature>
<dbReference type="GO" id="GO:0033567">
    <property type="term" value="P:DNA replication, Okazaki fragment processing"/>
    <property type="evidence" value="ECO:0007669"/>
    <property type="project" value="InterPro"/>
</dbReference>
<evidence type="ECO:0000259" key="3">
    <source>
        <dbReference type="SMART" id="SM00475"/>
    </source>
</evidence>